<proteinExistence type="predicted"/>
<name>A0A6G0VKR5_APHCR</name>
<evidence type="ECO:0000313" key="1">
    <source>
        <dbReference type="EMBL" id="KAF0691665.1"/>
    </source>
</evidence>
<keyword evidence="2" id="KW-1185">Reference proteome</keyword>
<dbReference type="EMBL" id="VUJU01015882">
    <property type="protein sequence ID" value="KAF0691665.1"/>
    <property type="molecule type" value="Genomic_DNA"/>
</dbReference>
<accession>A0A6G0VKR5</accession>
<reference evidence="1 2" key="1">
    <citation type="submission" date="2019-08" db="EMBL/GenBank/DDBJ databases">
        <title>Whole genome of Aphis craccivora.</title>
        <authorList>
            <person name="Voronova N.V."/>
            <person name="Shulinski R.S."/>
            <person name="Bandarenka Y.V."/>
            <person name="Zhorov D.G."/>
            <person name="Warner D."/>
        </authorList>
    </citation>
    <scope>NUCLEOTIDE SEQUENCE [LARGE SCALE GENOMIC DNA]</scope>
    <source>
        <strain evidence="1">180601</strain>
        <tissue evidence="1">Whole Body</tissue>
    </source>
</reference>
<comment type="caution">
    <text evidence="1">The sequence shown here is derived from an EMBL/GenBank/DDBJ whole genome shotgun (WGS) entry which is preliminary data.</text>
</comment>
<feature type="non-terminal residue" evidence="1">
    <location>
        <position position="235"/>
    </location>
</feature>
<protein>
    <submittedName>
        <fullName evidence="1">Uncharacterized protein</fullName>
    </submittedName>
</protein>
<dbReference type="AlphaFoldDB" id="A0A6G0VKR5"/>
<dbReference type="Proteomes" id="UP000478052">
    <property type="component" value="Unassembled WGS sequence"/>
</dbReference>
<sequence>MDLVYICVLYFYGPISGQPIDLILKYKVYEATQCDPVLATVLASPAKALRAPIPAIINGFKDLNFIRISSKSMIYYPLNGEHYINIEKDCEFTVKTEKLVLTTYKIPIGIYSIREIENLLNCDKNTRSTKLTIVDQFLKISTNYEYEFNGYLLNTLGIPLFNFTTEYITESPFNRTVTGTICCTINDHIILRKRNYTIAQLNKYKNTTNNYISITSNDYYLLDKNLRLSLGFDDK</sequence>
<gene>
    <name evidence="1" type="ORF">FWK35_00027639</name>
</gene>
<evidence type="ECO:0000313" key="2">
    <source>
        <dbReference type="Proteomes" id="UP000478052"/>
    </source>
</evidence>
<organism evidence="1 2">
    <name type="scientific">Aphis craccivora</name>
    <name type="common">Cowpea aphid</name>
    <dbReference type="NCBI Taxonomy" id="307492"/>
    <lineage>
        <taxon>Eukaryota</taxon>
        <taxon>Metazoa</taxon>
        <taxon>Ecdysozoa</taxon>
        <taxon>Arthropoda</taxon>
        <taxon>Hexapoda</taxon>
        <taxon>Insecta</taxon>
        <taxon>Pterygota</taxon>
        <taxon>Neoptera</taxon>
        <taxon>Paraneoptera</taxon>
        <taxon>Hemiptera</taxon>
        <taxon>Sternorrhyncha</taxon>
        <taxon>Aphidomorpha</taxon>
        <taxon>Aphidoidea</taxon>
        <taxon>Aphididae</taxon>
        <taxon>Aphidini</taxon>
        <taxon>Aphis</taxon>
        <taxon>Aphis</taxon>
    </lineage>
</organism>